<protein>
    <submittedName>
        <fullName evidence="7">MFS transporter</fullName>
    </submittedName>
</protein>
<dbReference type="SUPFAM" id="SSF103473">
    <property type="entry name" value="MFS general substrate transporter"/>
    <property type="match status" value="1"/>
</dbReference>
<name>A0ABN1TDB1_9ACTN</name>
<feature type="transmembrane region" description="Helical" evidence="6">
    <location>
        <begin position="327"/>
        <end position="348"/>
    </location>
</feature>
<feature type="transmembrane region" description="Helical" evidence="6">
    <location>
        <begin position="369"/>
        <end position="387"/>
    </location>
</feature>
<gene>
    <name evidence="7" type="ORF">GCM10009663_16830</name>
</gene>
<evidence type="ECO:0000256" key="1">
    <source>
        <dbReference type="ARBA" id="ARBA00004651"/>
    </source>
</evidence>
<feature type="transmembrane region" description="Helical" evidence="6">
    <location>
        <begin position="271"/>
        <end position="292"/>
    </location>
</feature>
<evidence type="ECO:0000313" key="7">
    <source>
        <dbReference type="EMBL" id="GAA1076066.1"/>
    </source>
</evidence>
<dbReference type="InterPro" id="IPR036259">
    <property type="entry name" value="MFS_trans_sf"/>
</dbReference>
<dbReference type="CDD" id="cd06173">
    <property type="entry name" value="MFS_MefA_like"/>
    <property type="match status" value="1"/>
</dbReference>
<comment type="subcellular location">
    <subcellularLocation>
        <location evidence="1">Cell membrane</location>
        <topology evidence="1">Multi-pass membrane protein</topology>
    </subcellularLocation>
</comment>
<dbReference type="EMBL" id="BAAALD010000010">
    <property type="protein sequence ID" value="GAA1076066.1"/>
    <property type="molecule type" value="Genomic_DNA"/>
</dbReference>
<proteinExistence type="predicted"/>
<sequence>MPLSRLKSGTAVLKDARFRTFFIGNTVSKLGDAPVPVAFSLAAYQVSDSAAGITSVLLSLWVARFLMVAPGGRWADQHNRVTMMMTADVLRIGAQAGLALLVLGPIQLQSWHLCVSAAVYGIGTGLYNPAQLGLTPELVPEERLQEANGLLSVVADLGFLLGPALAGVLMGTVGFSWVLWLDCASFAVNLALLLRLRRIWTPTRHTAAPAADGPATAEQPADDDRFVAGFAVMARYPWFGAGMALWFVVSLGIGLVAVAGPVIAVDSLGGTGAWSVLATCLAVGSLLGSLAVVAATRRYAWRTAAAAVALGAVLQFVALALHDRMPLALVGAAFALTALTTAACGVIWDSAYQSEIPERYVSRLASVDNFVNSAGTPVGMLLGGLLAAHYDTLFLGLAVATALLCIPAAGLAAPARKAVRP</sequence>
<keyword evidence="3 6" id="KW-0812">Transmembrane</keyword>
<feature type="transmembrane region" description="Helical" evidence="6">
    <location>
        <begin position="393"/>
        <end position="413"/>
    </location>
</feature>
<organism evidence="7 8">
    <name type="scientific">Kitasatospora arboriphila</name>
    <dbReference type="NCBI Taxonomy" id="258052"/>
    <lineage>
        <taxon>Bacteria</taxon>
        <taxon>Bacillati</taxon>
        <taxon>Actinomycetota</taxon>
        <taxon>Actinomycetes</taxon>
        <taxon>Kitasatosporales</taxon>
        <taxon>Streptomycetaceae</taxon>
        <taxon>Kitasatospora</taxon>
    </lineage>
</organism>
<accession>A0ABN1TDB1</accession>
<reference evidence="7 8" key="1">
    <citation type="journal article" date="2019" name="Int. J. Syst. Evol. Microbiol.">
        <title>The Global Catalogue of Microorganisms (GCM) 10K type strain sequencing project: providing services to taxonomists for standard genome sequencing and annotation.</title>
        <authorList>
            <consortium name="The Broad Institute Genomics Platform"/>
            <consortium name="The Broad Institute Genome Sequencing Center for Infectious Disease"/>
            <person name="Wu L."/>
            <person name="Ma J."/>
        </authorList>
    </citation>
    <scope>NUCLEOTIDE SEQUENCE [LARGE SCALE GENOMIC DNA]</scope>
    <source>
        <strain evidence="7 8">JCM 13002</strain>
    </source>
</reference>
<keyword evidence="2" id="KW-1003">Cell membrane</keyword>
<dbReference type="RefSeq" id="WP_344622861.1">
    <property type="nucleotide sequence ID" value="NZ_BAAALD010000010.1"/>
</dbReference>
<dbReference type="Gene3D" id="1.20.1250.20">
    <property type="entry name" value="MFS general substrate transporter like domains"/>
    <property type="match status" value="1"/>
</dbReference>
<keyword evidence="4 6" id="KW-1133">Transmembrane helix</keyword>
<comment type="caution">
    <text evidence="7">The sequence shown here is derived from an EMBL/GenBank/DDBJ whole genome shotgun (WGS) entry which is preliminary data.</text>
</comment>
<evidence type="ECO:0000256" key="4">
    <source>
        <dbReference type="ARBA" id="ARBA00022989"/>
    </source>
</evidence>
<evidence type="ECO:0000256" key="3">
    <source>
        <dbReference type="ARBA" id="ARBA00022692"/>
    </source>
</evidence>
<dbReference type="PANTHER" id="PTHR23513">
    <property type="entry name" value="INTEGRAL MEMBRANE EFFLUX PROTEIN-RELATED"/>
    <property type="match status" value="1"/>
</dbReference>
<dbReference type="Proteomes" id="UP001499987">
    <property type="component" value="Unassembled WGS sequence"/>
</dbReference>
<evidence type="ECO:0000256" key="2">
    <source>
        <dbReference type="ARBA" id="ARBA00022475"/>
    </source>
</evidence>
<feature type="transmembrane region" description="Helical" evidence="6">
    <location>
        <begin position="149"/>
        <end position="171"/>
    </location>
</feature>
<keyword evidence="5 6" id="KW-0472">Membrane</keyword>
<evidence type="ECO:0000256" key="6">
    <source>
        <dbReference type="SAM" id="Phobius"/>
    </source>
</evidence>
<feature type="transmembrane region" description="Helical" evidence="6">
    <location>
        <begin position="243"/>
        <end position="265"/>
    </location>
</feature>
<evidence type="ECO:0000313" key="8">
    <source>
        <dbReference type="Proteomes" id="UP001499987"/>
    </source>
</evidence>
<keyword evidence="8" id="KW-1185">Reference proteome</keyword>
<dbReference type="PANTHER" id="PTHR23513:SF11">
    <property type="entry name" value="STAPHYLOFERRIN A TRANSPORTER"/>
    <property type="match status" value="1"/>
</dbReference>
<evidence type="ECO:0000256" key="5">
    <source>
        <dbReference type="ARBA" id="ARBA00023136"/>
    </source>
</evidence>
<feature type="transmembrane region" description="Helical" evidence="6">
    <location>
        <begin position="81"/>
        <end position="104"/>
    </location>
</feature>
<dbReference type="InterPro" id="IPR011701">
    <property type="entry name" value="MFS"/>
</dbReference>
<feature type="transmembrane region" description="Helical" evidence="6">
    <location>
        <begin position="299"/>
        <end position="321"/>
    </location>
</feature>
<dbReference type="Pfam" id="PF07690">
    <property type="entry name" value="MFS_1"/>
    <property type="match status" value="1"/>
</dbReference>
<feature type="transmembrane region" description="Helical" evidence="6">
    <location>
        <begin position="50"/>
        <end position="69"/>
    </location>
</feature>